<evidence type="ECO:0000313" key="4">
    <source>
        <dbReference type="Proteomes" id="UP001620405"/>
    </source>
</evidence>
<keyword evidence="1" id="KW-1133">Transmembrane helix</keyword>
<keyword evidence="4" id="KW-1185">Reference proteome</keyword>
<dbReference type="EMBL" id="JADIKG010000012">
    <property type="protein sequence ID" value="MFK2874490.1"/>
    <property type="molecule type" value="Genomic_DNA"/>
</dbReference>
<dbReference type="InterPro" id="IPR013099">
    <property type="entry name" value="K_chnl_dom"/>
</dbReference>
<reference evidence="3 4" key="1">
    <citation type="submission" date="2020-10" db="EMBL/GenBank/DDBJ databases">
        <title>Phylogeny of dyella-like bacteria.</title>
        <authorList>
            <person name="Fu J."/>
        </authorList>
    </citation>
    <scope>NUCLEOTIDE SEQUENCE [LARGE SCALE GENOMIC DNA]</scope>
    <source>
        <strain evidence="3 4">DHOB07</strain>
    </source>
</reference>
<dbReference type="RefSeq" id="WP_284401903.1">
    <property type="nucleotide sequence ID" value="NZ_BSNQ01000009.1"/>
</dbReference>
<proteinExistence type="predicted"/>
<feature type="domain" description="Potassium channel" evidence="2">
    <location>
        <begin position="19"/>
        <end position="100"/>
    </location>
</feature>
<accession>A0ABW8IYZ8</accession>
<sequence>MPPSSKQIAKLAAKLLAIFLFGILIFGAIYQVLGEAIGNEFITPDKSTATFLDCIYFSVTTATTLGYGDLQPLGWARLVACIEVIFGLVFVGYSISQIFSAKQEALVEYLTSDRLMQTYDECIATIVNAKESIGDRRRSIQQNQPVLPIEFFYNLANPFYPALRAMQGINGYTAHIEGIGRATALSNRIERAANHVEELTGFTRKYVNILASGNVPWNTPRTKQIVEQLCDEIEEFNTKYVTYTRYMILPYKGGGLYQDIVKNLSLDIRAKL</sequence>
<dbReference type="Pfam" id="PF07885">
    <property type="entry name" value="Ion_trans_2"/>
    <property type="match status" value="1"/>
</dbReference>
<protein>
    <submittedName>
        <fullName evidence="3">Two pore domain potassium channel family protein</fullName>
    </submittedName>
</protein>
<dbReference type="GO" id="GO:0034220">
    <property type="term" value="P:monoatomic ion transmembrane transport"/>
    <property type="evidence" value="ECO:0007669"/>
    <property type="project" value="UniProtKB-KW"/>
</dbReference>
<dbReference type="Gene3D" id="1.10.287.70">
    <property type="match status" value="1"/>
</dbReference>
<name>A0ABW8IYZ8_9GAMM</name>
<evidence type="ECO:0000313" key="3">
    <source>
        <dbReference type="EMBL" id="MFK2874490.1"/>
    </source>
</evidence>
<evidence type="ECO:0000256" key="1">
    <source>
        <dbReference type="SAM" id="Phobius"/>
    </source>
</evidence>
<gene>
    <name evidence="3" type="ORF">ISP13_13180</name>
</gene>
<keyword evidence="1" id="KW-0812">Transmembrane</keyword>
<dbReference type="SUPFAM" id="SSF81324">
    <property type="entry name" value="Voltage-gated potassium channels"/>
    <property type="match status" value="1"/>
</dbReference>
<keyword evidence="3" id="KW-0406">Ion transport</keyword>
<evidence type="ECO:0000259" key="2">
    <source>
        <dbReference type="Pfam" id="PF07885"/>
    </source>
</evidence>
<feature type="transmembrane region" description="Helical" evidence="1">
    <location>
        <begin position="12"/>
        <end position="33"/>
    </location>
</feature>
<feature type="transmembrane region" description="Helical" evidence="1">
    <location>
        <begin position="75"/>
        <end position="95"/>
    </location>
</feature>
<organism evidence="3 4">
    <name type="scientific">Dyella lipolytica</name>
    <dbReference type="NCBI Taxonomy" id="1867835"/>
    <lineage>
        <taxon>Bacteria</taxon>
        <taxon>Pseudomonadati</taxon>
        <taxon>Pseudomonadota</taxon>
        <taxon>Gammaproteobacteria</taxon>
        <taxon>Lysobacterales</taxon>
        <taxon>Rhodanobacteraceae</taxon>
        <taxon>Dyella</taxon>
    </lineage>
</organism>
<comment type="caution">
    <text evidence="3">The sequence shown here is derived from an EMBL/GenBank/DDBJ whole genome shotgun (WGS) entry which is preliminary data.</text>
</comment>
<keyword evidence="1" id="KW-0472">Membrane</keyword>
<keyword evidence="3" id="KW-0813">Transport</keyword>
<dbReference type="Proteomes" id="UP001620405">
    <property type="component" value="Unassembled WGS sequence"/>
</dbReference>
<keyword evidence="3" id="KW-0407">Ion channel</keyword>